<gene>
    <name evidence="3" type="ORF">CLODIP_2_CD04568</name>
</gene>
<dbReference type="OrthoDB" id="10013795at2759"/>
<dbReference type="GO" id="GO:0030509">
    <property type="term" value="P:BMP signaling pathway"/>
    <property type="evidence" value="ECO:0007669"/>
    <property type="project" value="TreeGrafter"/>
</dbReference>
<evidence type="ECO:0000313" key="3">
    <source>
        <dbReference type="EMBL" id="CAB3373733.1"/>
    </source>
</evidence>
<sequence>MKIRIGYGNTAVRGNISHRTLASGLFVLNNKYNCHARLKHPQPEREEEEQPVTEIATFEPQQQQHQHQQHRHQQQQQQQQPLNCSYQGTYPQNMRHCGLFGDPHLKTFHGQFQTCRVLGAWPLIDTKYLAVTVTNVPVRPGSAATVTSKITVIVKGGVSPCTREKVYEAHVDHLPGSFADGSNTSGEHTEHSTKLKVLKENEHVEISVRHLGVLISVRRHAGALSFSGQLPEDLAMGTGVAQKGSQQLCANGCPVGEQFTSSNDATEYLAIFRETALSLCEGRGLSPTYLEWCVFDVMTTSDKHFAETAKAAQDDVILMDPMADAVLSSVAQWPISSAPRRTAVWPALAMLLIALAAWR</sequence>
<reference evidence="3 4" key="1">
    <citation type="submission" date="2020-04" db="EMBL/GenBank/DDBJ databases">
        <authorList>
            <person name="Alioto T."/>
            <person name="Alioto T."/>
            <person name="Gomez Garrido J."/>
        </authorList>
    </citation>
    <scope>NUCLEOTIDE SEQUENCE [LARGE SCALE GENOMIC DNA]</scope>
</reference>
<dbReference type="GO" id="GO:0005886">
    <property type="term" value="C:plasma membrane"/>
    <property type="evidence" value="ECO:0007669"/>
    <property type="project" value="TreeGrafter"/>
</dbReference>
<keyword evidence="4" id="KW-1185">Reference proteome</keyword>
<accession>A0A8S1D087</accession>
<organism evidence="3 4">
    <name type="scientific">Cloeon dipterum</name>
    <dbReference type="NCBI Taxonomy" id="197152"/>
    <lineage>
        <taxon>Eukaryota</taxon>
        <taxon>Metazoa</taxon>
        <taxon>Ecdysozoa</taxon>
        <taxon>Arthropoda</taxon>
        <taxon>Hexapoda</taxon>
        <taxon>Insecta</taxon>
        <taxon>Pterygota</taxon>
        <taxon>Palaeoptera</taxon>
        <taxon>Ephemeroptera</taxon>
        <taxon>Pisciforma</taxon>
        <taxon>Baetidae</taxon>
        <taxon>Cloeon</taxon>
    </lineage>
</organism>
<dbReference type="Gene3D" id="3.40.1000.10">
    <property type="entry name" value="Mog1/PsbP, alpha/beta/alpha sandwich"/>
    <property type="match status" value="1"/>
</dbReference>
<dbReference type="InterPro" id="IPR009496">
    <property type="entry name" value="RGM_C"/>
</dbReference>
<dbReference type="AlphaFoldDB" id="A0A8S1D087"/>
<dbReference type="EMBL" id="CADEPI010000089">
    <property type="protein sequence ID" value="CAB3373733.1"/>
    <property type="molecule type" value="Genomic_DNA"/>
</dbReference>
<dbReference type="InterPro" id="IPR040287">
    <property type="entry name" value="RGM"/>
</dbReference>
<name>A0A8S1D087_9INSE</name>
<dbReference type="Proteomes" id="UP000494165">
    <property type="component" value="Unassembled WGS sequence"/>
</dbReference>
<comment type="caution">
    <text evidence="3">The sequence shown here is derived from an EMBL/GenBank/DDBJ whole genome shotgun (WGS) entry which is preliminary data.</text>
</comment>
<dbReference type="Pfam" id="PF06534">
    <property type="entry name" value="RGM_C"/>
    <property type="match status" value="1"/>
</dbReference>
<dbReference type="GO" id="GO:0015026">
    <property type="term" value="F:coreceptor activity"/>
    <property type="evidence" value="ECO:0007669"/>
    <property type="project" value="TreeGrafter"/>
</dbReference>
<feature type="region of interest" description="Disordered" evidence="1">
    <location>
        <begin position="59"/>
        <end position="85"/>
    </location>
</feature>
<evidence type="ECO:0000259" key="2">
    <source>
        <dbReference type="Pfam" id="PF06534"/>
    </source>
</evidence>
<dbReference type="PANTHER" id="PTHR31428">
    <property type="entry name" value="RGM DOMAIN FAMILY MEMBER DRAG-1"/>
    <property type="match status" value="1"/>
</dbReference>
<protein>
    <recommendedName>
        <fullName evidence="2">Repulsive guidance molecule C-terminal domain-containing protein</fullName>
    </recommendedName>
</protein>
<feature type="domain" description="Repulsive guidance molecule C-terminal" evidence="2">
    <location>
        <begin position="94"/>
        <end position="321"/>
    </location>
</feature>
<dbReference type="PANTHER" id="PTHR31428:SF6">
    <property type="entry name" value="REPULSIVE GUIDANCE MOLECULE B HOMOLOG DRAG-1"/>
    <property type="match status" value="1"/>
</dbReference>
<evidence type="ECO:0000256" key="1">
    <source>
        <dbReference type="SAM" id="MobiDB-lite"/>
    </source>
</evidence>
<evidence type="ECO:0000313" key="4">
    <source>
        <dbReference type="Proteomes" id="UP000494165"/>
    </source>
</evidence>
<proteinExistence type="predicted"/>